<name>A0ABW9AXF8_9BURK</name>
<dbReference type="InterPro" id="IPR004675">
    <property type="entry name" value="AhpD_core"/>
</dbReference>
<dbReference type="RefSeq" id="WP_408179989.1">
    <property type="nucleotide sequence ID" value="NZ_JAQQEZ010000027.1"/>
</dbReference>
<dbReference type="PANTHER" id="PTHR33930:SF2">
    <property type="entry name" value="BLR3452 PROTEIN"/>
    <property type="match status" value="1"/>
</dbReference>
<dbReference type="InterPro" id="IPR003779">
    <property type="entry name" value="CMD-like"/>
</dbReference>
<dbReference type="Proteomes" id="UP001629230">
    <property type="component" value="Unassembled WGS sequence"/>
</dbReference>
<dbReference type="SUPFAM" id="SSF69118">
    <property type="entry name" value="AhpD-like"/>
    <property type="match status" value="1"/>
</dbReference>
<reference evidence="2 3" key="1">
    <citation type="journal article" date="2024" name="Chem. Sci.">
        <title>Discovery of megapolipeptins by genome mining of a Burkholderiales bacteria collection.</title>
        <authorList>
            <person name="Paulo B.S."/>
            <person name="Recchia M.J.J."/>
            <person name="Lee S."/>
            <person name="Fergusson C.H."/>
            <person name="Romanowski S.B."/>
            <person name="Hernandez A."/>
            <person name="Krull N."/>
            <person name="Liu D.Y."/>
            <person name="Cavanagh H."/>
            <person name="Bos A."/>
            <person name="Gray C.A."/>
            <person name="Murphy B.T."/>
            <person name="Linington R.G."/>
            <person name="Eustaquio A.S."/>
        </authorList>
    </citation>
    <scope>NUCLEOTIDE SEQUENCE [LARGE SCALE GENOMIC DNA]</scope>
    <source>
        <strain evidence="2 3">RL17-350-BIC-A</strain>
    </source>
</reference>
<dbReference type="InterPro" id="IPR029032">
    <property type="entry name" value="AhpD-like"/>
</dbReference>
<comment type="caution">
    <text evidence="2">The sequence shown here is derived from an EMBL/GenBank/DDBJ whole genome shotgun (WGS) entry which is preliminary data.</text>
</comment>
<sequence length="123" mass="12794">MLNWIDYRQELFGRIGEIAKLSPDTVRGYQALSSAGQKKDLLGAKTRELIALAAAVSLRCDGCITVHTAEALKHGATREEIAEALGVAVAINAGAAMVYSARTMDAAAAYTAQAAEAAQGAAE</sequence>
<dbReference type="EMBL" id="JAQQEZ010000027">
    <property type="protein sequence ID" value="MFM0005217.1"/>
    <property type="molecule type" value="Genomic_DNA"/>
</dbReference>
<dbReference type="Pfam" id="PF02627">
    <property type="entry name" value="CMD"/>
    <property type="match status" value="1"/>
</dbReference>
<keyword evidence="3" id="KW-1185">Reference proteome</keyword>
<gene>
    <name evidence="2" type="ORF">PQR57_29975</name>
</gene>
<dbReference type="Gene3D" id="1.20.1290.10">
    <property type="entry name" value="AhpD-like"/>
    <property type="match status" value="1"/>
</dbReference>
<proteinExistence type="predicted"/>
<protein>
    <submittedName>
        <fullName evidence="2">Carboxymuconolactone decarboxylase family protein</fullName>
    </submittedName>
</protein>
<evidence type="ECO:0000313" key="2">
    <source>
        <dbReference type="EMBL" id="MFM0005217.1"/>
    </source>
</evidence>
<organism evidence="2 3">
    <name type="scientific">Paraburkholderia dipogonis</name>
    <dbReference type="NCBI Taxonomy" id="1211383"/>
    <lineage>
        <taxon>Bacteria</taxon>
        <taxon>Pseudomonadati</taxon>
        <taxon>Pseudomonadota</taxon>
        <taxon>Betaproteobacteria</taxon>
        <taxon>Burkholderiales</taxon>
        <taxon>Burkholderiaceae</taxon>
        <taxon>Paraburkholderia</taxon>
    </lineage>
</organism>
<evidence type="ECO:0000313" key="3">
    <source>
        <dbReference type="Proteomes" id="UP001629230"/>
    </source>
</evidence>
<dbReference type="PANTHER" id="PTHR33930">
    <property type="entry name" value="ALKYL HYDROPEROXIDE REDUCTASE AHPD"/>
    <property type="match status" value="1"/>
</dbReference>
<accession>A0ABW9AXF8</accession>
<feature type="domain" description="Carboxymuconolactone decarboxylase-like" evidence="1">
    <location>
        <begin position="23"/>
        <end position="102"/>
    </location>
</feature>
<dbReference type="NCBIfam" id="TIGR00778">
    <property type="entry name" value="ahpD_dom"/>
    <property type="match status" value="1"/>
</dbReference>
<evidence type="ECO:0000259" key="1">
    <source>
        <dbReference type="Pfam" id="PF02627"/>
    </source>
</evidence>